<feature type="binding site" evidence="10">
    <location>
        <begin position="569"/>
        <end position="573"/>
    </location>
    <ligand>
        <name>GTP</name>
        <dbReference type="ChEBI" id="CHEBI:37565"/>
    </ligand>
</feature>
<reference evidence="15" key="1">
    <citation type="submission" date="2020-10" db="EMBL/GenBank/DDBJ databases">
        <authorList>
            <person name="Gilroy R."/>
        </authorList>
    </citation>
    <scope>NUCLEOTIDE SEQUENCE</scope>
    <source>
        <strain evidence="15">ChiSxjej2B14-8506</strain>
    </source>
</reference>
<dbReference type="InterPro" id="IPR015760">
    <property type="entry name" value="TIF_IF2"/>
</dbReference>
<dbReference type="Gene3D" id="3.40.50.10050">
    <property type="entry name" value="Translation initiation factor IF- 2, domain 3"/>
    <property type="match status" value="1"/>
</dbReference>
<dbReference type="Gene3D" id="3.40.50.300">
    <property type="entry name" value="P-loop containing nucleotide triphosphate hydrolases"/>
    <property type="match status" value="1"/>
</dbReference>
<feature type="compositionally biased region" description="Gly residues" evidence="13">
    <location>
        <begin position="335"/>
        <end position="351"/>
    </location>
</feature>
<dbReference type="InterPro" id="IPR027417">
    <property type="entry name" value="P-loop_NTPase"/>
</dbReference>
<dbReference type="AlphaFoldDB" id="A0A9D1LRS9"/>
<dbReference type="InterPro" id="IPR009000">
    <property type="entry name" value="Transl_B-barrel_sf"/>
</dbReference>
<comment type="similarity">
    <text evidence="2 10 11">Belongs to the TRAFAC class translation factor GTPase superfamily. Classic translation factor GTPase family. IF-2 subfamily.</text>
</comment>
<dbReference type="PROSITE" id="PS51722">
    <property type="entry name" value="G_TR_2"/>
    <property type="match status" value="1"/>
</dbReference>
<feature type="region of interest" description="Disordered" evidence="13">
    <location>
        <begin position="75"/>
        <end position="425"/>
    </location>
</feature>
<dbReference type="FunFam" id="2.40.30.10:FF:000007">
    <property type="entry name" value="Translation initiation factor IF-2"/>
    <property type="match status" value="1"/>
</dbReference>
<gene>
    <name evidence="10 15" type="primary">infB</name>
    <name evidence="15" type="ORF">IAC59_06390</name>
</gene>
<evidence type="ECO:0000256" key="11">
    <source>
        <dbReference type="RuleBase" id="RU000644"/>
    </source>
</evidence>
<evidence type="ECO:0000256" key="8">
    <source>
        <dbReference type="ARBA" id="ARBA00023134"/>
    </source>
</evidence>
<dbReference type="FunFam" id="3.40.50.10050:FF:000001">
    <property type="entry name" value="Translation initiation factor IF-2"/>
    <property type="match status" value="1"/>
</dbReference>
<dbReference type="Pfam" id="PF00009">
    <property type="entry name" value="GTP_EFTU"/>
    <property type="match status" value="1"/>
</dbReference>
<keyword evidence="4 10" id="KW-0963">Cytoplasm</keyword>
<dbReference type="PROSITE" id="PS01176">
    <property type="entry name" value="IF2"/>
    <property type="match status" value="1"/>
</dbReference>
<comment type="subcellular location">
    <subcellularLocation>
        <location evidence="1 10 12">Cytoplasm</location>
    </subcellularLocation>
</comment>
<dbReference type="CDD" id="cd03692">
    <property type="entry name" value="mtIF2_IVc"/>
    <property type="match status" value="1"/>
</dbReference>
<feature type="binding site" evidence="10">
    <location>
        <begin position="523"/>
        <end position="530"/>
    </location>
    <ligand>
        <name>GTP</name>
        <dbReference type="ChEBI" id="CHEBI:37565"/>
    </ligand>
</feature>
<dbReference type="Proteomes" id="UP000824123">
    <property type="component" value="Unassembled WGS sequence"/>
</dbReference>
<dbReference type="FunFam" id="3.40.50.300:FF:000019">
    <property type="entry name" value="Translation initiation factor IF-2"/>
    <property type="match status" value="1"/>
</dbReference>
<dbReference type="CDD" id="cd01887">
    <property type="entry name" value="IF2_eIF5B"/>
    <property type="match status" value="1"/>
</dbReference>
<feature type="compositionally biased region" description="Basic residues" evidence="13">
    <location>
        <begin position="411"/>
        <end position="421"/>
    </location>
</feature>
<feature type="domain" description="Tr-type G" evidence="14">
    <location>
        <begin position="514"/>
        <end position="683"/>
    </location>
</feature>
<accession>A0A9D1LRS9</accession>
<proteinExistence type="inferred from homology"/>
<comment type="caution">
    <text evidence="15">The sequence shown here is derived from an EMBL/GenBank/DDBJ whole genome shotgun (WGS) entry which is preliminary data.</text>
</comment>
<evidence type="ECO:0000256" key="4">
    <source>
        <dbReference type="ARBA" id="ARBA00022490"/>
    </source>
</evidence>
<evidence type="ECO:0000313" key="15">
    <source>
        <dbReference type="EMBL" id="HIU46870.1"/>
    </source>
</evidence>
<dbReference type="InterPro" id="IPR005225">
    <property type="entry name" value="Small_GTP-bd"/>
</dbReference>
<keyword evidence="6 10" id="KW-0547">Nucleotide-binding</keyword>
<dbReference type="NCBIfam" id="TIGR00487">
    <property type="entry name" value="IF-2"/>
    <property type="match status" value="1"/>
</dbReference>
<feature type="region of interest" description="G-domain" evidence="10">
    <location>
        <begin position="517"/>
        <end position="665"/>
    </location>
</feature>
<keyword evidence="8 10" id="KW-0342">GTP-binding</keyword>
<reference evidence="15" key="2">
    <citation type="journal article" date="2021" name="PeerJ">
        <title>Extensive microbial diversity within the chicken gut microbiome revealed by metagenomics and culture.</title>
        <authorList>
            <person name="Gilroy R."/>
            <person name="Ravi A."/>
            <person name="Getino M."/>
            <person name="Pursley I."/>
            <person name="Horton D.L."/>
            <person name="Alikhan N.F."/>
            <person name="Baker D."/>
            <person name="Gharbi K."/>
            <person name="Hall N."/>
            <person name="Watson M."/>
            <person name="Adriaenssens E.M."/>
            <person name="Foster-Nyarko E."/>
            <person name="Jarju S."/>
            <person name="Secka A."/>
            <person name="Antonio M."/>
            <person name="Oren A."/>
            <person name="Chaudhuri R.R."/>
            <person name="La Ragione R."/>
            <person name="Hildebrand F."/>
            <person name="Pallen M.J."/>
        </authorList>
    </citation>
    <scope>NUCLEOTIDE SEQUENCE</scope>
    <source>
        <strain evidence="15">ChiSxjej2B14-8506</strain>
    </source>
</reference>
<evidence type="ECO:0000256" key="9">
    <source>
        <dbReference type="ARBA" id="ARBA00025162"/>
    </source>
</evidence>
<dbReference type="FunFam" id="2.40.30.10:FF:000008">
    <property type="entry name" value="Translation initiation factor IF-2"/>
    <property type="match status" value="1"/>
</dbReference>
<evidence type="ECO:0000313" key="16">
    <source>
        <dbReference type="Proteomes" id="UP000824123"/>
    </source>
</evidence>
<dbReference type="InterPro" id="IPR000178">
    <property type="entry name" value="TF_IF2_bacterial-like"/>
</dbReference>
<evidence type="ECO:0000256" key="2">
    <source>
        <dbReference type="ARBA" id="ARBA00007733"/>
    </source>
</evidence>
<dbReference type="SUPFAM" id="SSF52540">
    <property type="entry name" value="P-loop containing nucleoside triphosphate hydrolases"/>
    <property type="match status" value="1"/>
</dbReference>
<keyword evidence="5 10" id="KW-0396">Initiation factor</keyword>
<dbReference type="GO" id="GO:0005829">
    <property type="term" value="C:cytosol"/>
    <property type="evidence" value="ECO:0007669"/>
    <property type="project" value="TreeGrafter"/>
</dbReference>
<feature type="compositionally biased region" description="Polar residues" evidence="13">
    <location>
        <begin position="75"/>
        <end position="86"/>
    </location>
</feature>
<dbReference type="SUPFAM" id="SSF50447">
    <property type="entry name" value="Translation proteins"/>
    <property type="match status" value="2"/>
</dbReference>
<evidence type="ECO:0000256" key="5">
    <source>
        <dbReference type="ARBA" id="ARBA00022540"/>
    </source>
</evidence>
<dbReference type="GO" id="GO:0005525">
    <property type="term" value="F:GTP binding"/>
    <property type="evidence" value="ECO:0007669"/>
    <property type="project" value="UniProtKB-KW"/>
</dbReference>
<evidence type="ECO:0000256" key="6">
    <source>
        <dbReference type="ARBA" id="ARBA00022741"/>
    </source>
</evidence>
<name>A0A9D1LRS9_9FIRM</name>
<comment type="function">
    <text evidence="9 10 11">One of the essential components for the initiation of protein synthesis. Protects formylmethionyl-tRNA from spontaneous hydrolysis and promotes its binding to the 30S ribosomal subunits. Also involved in the hydrolysis of GTP during the formation of the 70S ribosomal complex.</text>
</comment>
<feature type="compositionally biased region" description="Low complexity" evidence="13">
    <location>
        <begin position="174"/>
        <end position="211"/>
    </location>
</feature>
<dbReference type="GO" id="GO:0003743">
    <property type="term" value="F:translation initiation factor activity"/>
    <property type="evidence" value="ECO:0007669"/>
    <property type="project" value="UniProtKB-UniRule"/>
</dbReference>
<dbReference type="Pfam" id="PF04760">
    <property type="entry name" value="IF2_N"/>
    <property type="match status" value="1"/>
</dbReference>
<dbReference type="InterPro" id="IPR004161">
    <property type="entry name" value="EFTu-like_2"/>
</dbReference>
<dbReference type="PANTHER" id="PTHR43381:SF5">
    <property type="entry name" value="TR-TYPE G DOMAIN-CONTAINING PROTEIN"/>
    <property type="match status" value="1"/>
</dbReference>
<dbReference type="Pfam" id="PF22042">
    <property type="entry name" value="EF-G_D2"/>
    <property type="match status" value="1"/>
</dbReference>
<dbReference type="InterPro" id="IPR023115">
    <property type="entry name" value="TIF_IF2_dom3"/>
</dbReference>
<dbReference type="SUPFAM" id="SSF52156">
    <property type="entry name" value="Initiation factor IF2/eIF5b, domain 3"/>
    <property type="match status" value="1"/>
</dbReference>
<evidence type="ECO:0000256" key="3">
    <source>
        <dbReference type="ARBA" id="ARBA00020675"/>
    </source>
</evidence>
<organism evidence="15 16">
    <name type="scientific">Candidatus Fimadaptatus faecigallinarum</name>
    <dbReference type="NCBI Taxonomy" id="2840814"/>
    <lineage>
        <taxon>Bacteria</taxon>
        <taxon>Bacillati</taxon>
        <taxon>Bacillota</taxon>
        <taxon>Clostridia</taxon>
        <taxon>Eubacteriales</taxon>
        <taxon>Candidatus Fimadaptatus</taxon>
    </lineage>
</organism>
<protein>
    <recommendedName>
        <fullName evidence="3 10">Translation initiation factor IF-2</fullName>
    </recommendedName>
</protein>
<dbReference type="InterPro" id="IPR006847">
    <property type="entry name" value="IF2_N"/>
</dbReference>
<evidence type="ECO:0000256" key="12">
    <source>
        <dbReference type="RuleBase" id="RU000645"/>
    </source>
</evidence>
<evidence type="ECO:0000256" key="10">
    <source>
        <dbReference type="HAMAP-Rule" id="MF_00100"/>
    </source>
</evidence>
<dbReference type="Gene3D" id="2.40.30.10">
    <property type="entry name" value="Translation factors"/>
    <property type="match status" value="2"/>
</dbReference>
<dbReference type="NCBIfam" id="TIGR00231">
    <property type="entry name" value="small_GTP"/>
    <property type="match status" value="1"/>
</dbReference>
<evidence type="ECO:0000256" key="13">
    <source>
        <dbReference type="SAM" id="MobiDB-lite"/>
    </source>
</evidence>
<feature type="region of interest" description="Disordered" evidence="13">
    <location>
        <begin position="1"/>
        <end position="30"/>
    </location>
</feature>
<evidence type="ECO:0000259" key="14">
    <source>
        <dbReference type="PROSITE" id="PS51722"/>
    </source>
</evidence>
<dbReference type="InterPro" id="IPR044145">
    <property type="entry name" value="IF2_II"/>
</dbReference>
<feature type="binding site" evidence="10">
    <location>
        <begin position="623"/>
        <end position="626"/>
    </location>
    <ligand>
        <name>GTP</name>
        <dbReference type="ChEBI" id="CHEBI:37565"/>
    </ligand>
</feature>
<dbReference type="HAMAP" id="MF_00100_B">
    <property type="entry name" value="IF_2_B"/>
    <property type="match status" value="1"/>
</dbReference>
<dbReference type="EMBL" id="DVNK01000039">
    <property type="protein sequence ID" value="HIU46870.1"/>
    <property type="molecule type" value="Genomic_DNA"/>
</dbReference>
<keyword evidence="7 10" id="KW-0648">Protein biosynthesis</keyword>
<sequence length="1011" mass="109163">MAKVKVQDATKEVSSGAGRLLESVARSRKQAQEALRTLKALEDRLNASEAQKQDEKRRDARVEAPVFMNAFSSDQFEAQSELSQNAADALPRAHRQDKPAADRPEQKARPVAKAEPQPAKSEQPKAEAQPAKPEPPKAEAQPAKPEQPKVEAQPVKSEQPKAEAQPAKPEPPKAEAQPAKPEQPKAEAQPAKPEQPKAEAQPARAEQPRQAGARTDAPRPQQPVRAQGAPVRSDAPRQGVQPRPQGAQGDRRPGQAGARPQGPYGRPVQPGDRQGPYGRPVQPSDRQGPYGRPVQSGDRQGPYGRPAQPGAQGQYGRPAGQGGFRSQGDRPARPGGMGGRPASGGGSGRPMGGRKAASELAPTVEKERVSNYDPNKKNYVRQHDPEHVAKNRRQLARSAAPSYNDDEFVRGGKRAKGKKAAPKQEPIKIEKAFMTAERITVRDLSERIGKPAGEIIKKLMGLDIMATINSDLDYDTALLVCSDFGIELELKLDKTAEDFLSDEDVVDDESALITRPPVVTIMGHVDHGKTSLLDYIRKAHVTATEAGGITQHIGAYTVDVNGQQITFLDTPGHEAFTAMRARGAQCTDIAILVVAADDGVMPQTIEAINHAKAAKVPIIVAINKCDRPGADPERIKTQLTEYNLVCEEWGGDTIMVPVSALTGEGVSTLLEMILLEAEVLDLKANPNRLARGIIVEAKLDKGRGPVATVLVQNGTLHTGDTIVAGTAYGRVRAMVNDRGERVTEAAPSTPVEVIGFNDVPEAGDQISAVEDDRLSRLVAEERKQKLRAALVKNDSKASLDDLFNQIGSGVKDLNVIVKADVQGSVEAVKQSLEKLSNDEVQVKTIHGGVGAINETDVMLAAASNAIIIGFNVRPDSKASQVAEREQIDIRLYRVIYDAIEEIQAAMKGMLAPKFREVILGHAQVRQTFKVSGVGTIAGGYVTDGKIQRNAQIRLLRDNVVIHEGKIDSLKRFKDDAREVAQGFECGIGIENYNDVKDGDVIECFVMEEIKD</sequence>
<dbReference type="Pfam" id="PF11987">
    <property type="entry name" value="IF-2"/>
    <property type="match status" value="1"/>
</dbReference>
<feature type="compositionally biased region" description="Basic and acidic residues" evidence="13">
    <location>
        <begin position="1"/>
        <end position="11"/>
    </location>
</feature>
<dbReference type="InterPro" id="IPR000795">
    <property type="entry name" value="T_Tr_GTP-bd_dom"/>
</dbReference>
<evidence type="ECO:0000256" key="7">
    <source>
        <dbReference type="ARBA" id="ARBA00022917"/>
    </source>
</evidence>
<dbReference type="GO" id="GO:0003924">
    <property type="term" value="F:GTPase activity"/>
    <property type="evidence" value="ECO:0007669"/>
    <property type="project" value="UniProtKB-UniRule"/>
</dbReference>
<dbReference type="Pfam" id="PF03144">
    <property type="entry name" value="GTP_EFTU_D2"/>
    <property type="match status" value="1"/>
</dbReference>
<dbReference type="PANTHER" id="PTHR43381">
    <property type="entry name" value="TRANSLATION INITIATION FACTOR IF-2-RELATED"/>
    <property type="match status" value="1"/>
</dbReference>
<dbReference type="InterPro" id="IPR036925">
    <property type="entry name" value="TIF_IF2_dom3_sf"/>
</dbReference>
<dbReference type="CDD" id="cd03702">
    <property type="entry name" value="IF2_mtIF2_II"/>
    <property type="match status" value="1"/>
</dbReference>
<feature type="compositionally biased region" description="Basic and acidic residues" evidence="13">
    <location>
        <begin position="94"/>
        <end position="108"/>
    </location>
</feature>
<dbReference type="InterPro" id="IPR053905">
    <property type="entry name" value="EF-G-like_DII"/>
</dbReference>
<feature type="compositionally biased region" description="Basic and acidic residues" evidence="13">
    <location>
        <begin position="364"/>
        <end position="389"/>
    </location>
</feature>
<evidence type="ECO:0000256" key="1">
    <source>
        <dbReference type="ARBA" id="ARBA00004496"/>
    </source>
</evidence>